<gene>
    <name evidence="1" type="ORF">EJ08DRAFT_662366</name>
</gene>
<evidence type="ECO:0000313" key="2">
    <source>
        <dbReference type="Proteomes" id="UP000800235"/>
    </source>
</evidence>
<evidence type="ECO:0000313" key="1">
    <source>
        <dbReference type="EMBL" id="KAF2428778.1"/>
    </source>
</evidence>
<dbReference type="AlphaFoldDB" id="A0A9P4NP05"/>
<comment type="caution">
    <text evidence="1">The sequence shown here is derived from an EMBL/GenBank/DDBJ whole genome shotgun (WGS) entry which is preliminary data.</text>
</comment>
<dbReference type="Proteomes" id="UP000800235">
    <property type="component" value="Unassembled WGS sequence"/>
</dbReference>
<proteinExistence type="predicted"/>
<protein>
    <submittedName>
        <fullName evidence="1">Uncharacterized protein</fullName>
    </submittedName>
</protein>
<keyword evidence="2" id="KW-1185">Reference proteome</keyword>
<sequence length="257" mass="29458">MGKRKVSAIELADKSPIDAYLTSTAKKQKRHDLGNERSNLANTQGLFRLPLELRDIIYHELFKATGDITKPAEFNDMTNVFRVNKQMNLETSKLFYDKYYPKLSFVFNTTEEFRMFLQSVGSRDKHPEFTARLQLIMSNWLLDSGADDEAFDYIVGHALLGPSEIVVLRGAKSCEDREKIFREQITNNDLRVGKDKELVMSNWTEFADGVTLAMFQIVLPHKPFVVCLGLQIEGKLGLLPWIQDDNWRDIPDHVGSP</sequence>
<accession>A0A9P4NP05</accession>
<organism evidence="1 2">
    <name type="scientific">Tothia fuscella</name>
    <dbReference type="NCBI Taxonomy" id="1048955"/>
    <lineage>
        <taxon>Eukaryota</taxon>
        <taxon>Fungi</taxon>
        <taxon>Dikarya</taxon>
        <taxon>Ascomycota</taxon>
        <taxon>Pezizomycotina</taxon>
        <taxon>Dothideomycetes</taxon>
        <taxon>Pleosporomycetidae</taxon>
        <taxon>Venturiales</taxon>
        <taxon>Cylindrosympodiaceae</taxon>
        <taxon>Tothia</taxon>
    </lineage>
</organism>
<name>A0A9P4NP05_9PEZI</name>
<reference evidence="1" key="1">
    <citation type="journal article" date="2020" name="Stud. Mycol.">
        <title>101 Dothideomycetes genomes: a test case for predicting lifestyles and emergence of pathogens.</title>
        <authorList>
            <person name="Haridas S."/>
            <person name="Albert R."/>
            <person name="Binder M."/>
            <person name="Bloem J."/>
            <person name="Labutti K."/>
            <person name="Salamov A."/>
            <person name="Andreopoulos B."/>
            <person name="Baker S."/>
            <person name="Barry K."/>
            <person name="Bills G."/>
            <person name="Bluhm B."/>
            <person name="Cannon C."/>
            <person name="Castanera R."/>
            <person name="Culley D."/>
            <person name="Daum C."/>
            <person name="Ezra D."/>
            <person name="Gonzalez J."/>
            <person name="Henrissat B."/>
            <person name="Kuo A."/>
            <person name="Liang C."/>
            <person name="Lipzen A."/>
            <person name="Lutzoni F."/>
            <person name="Magnuson J."/>
            <person name="Mondo S."/>
            <person name="Nolan M."/>
            <person name="Ohm R."/>
            <person name="Pangilinan J."/>
            <person name="Park H.-J."/>
            <person name="Ramirez L."/>
            <person name="Alfaro M."/>
            <person name="Sun H."/>
            <person name="Tritt A."/>
            <person name="Yoshinaga Y."/>
            <person name="Zwiers L.-H."/>
            <person name="Turgeon B."/>
            <person name="Goodwin S."/>
            <person name="Spatafora J."/>
            <person name="Crous P."/>
            <person name="Grigoriev I."/>
        </authorList>
    </citation>
    <scope>NUCLEOTIDE SEQUENCE</scope>
    <source>
        <strain evidence="1">CBS 130266</strain>
    </source>
</reference>
<dbReference type="EMBL" id="MU007053">
    <property type="protein sequence ID" value="KAF2428778.1"/>
    <property type="molecule type" value="Genomic_DNA"/>
</dbReference>